<dbReference type="Proteomes" id="UP000185494">
    <property type="component" value="Chromosome 1"/>
</dbReference>
<name>A0A1L7AF51_9PROT</name>
<sequence>MMKARTALAALAVLIPATQWAMPAQAQDWFVPQGQQQTRPAQPAQQQRPAQQQQPAQRPAQPAANRAALGPGQAPPDAVIGVVDVPEVQRNSTAFNGVREEIERRRQKLNEDLQKEQTGWRDAQQQLQQERAALTPDQQRNPPEALRNRERELQEKITESQRVFRDRSRAIEQAAQTALNEIERSLAGVVRQVAANHKVNLVLPRPLVIYNDPPFDLTDEISQQLNKVLRSVTLAKEEAAPAAQAEPQAAKPAQQRR</sequence>
<evidence type="ECO:0000256" key="1">
    <source>
        <dbReference type="ARBA" id="ARBA00009091"/>
    </source>
</evidence>
<dbReference type="AlphaFoldDB" id="A0A1L7AF51"/>
<dbReference type="InterPro" id="IPR005632">
    <property type="entry name" value="Chaperone_Skp"/>
</dbReference>
<evidence type="ECO:0000256" key="3">
    <source>
        <dbReference type="SAM" id="Coils"/>
    </source>
</evidence>
<dbReference type="SUPFAM" id="SSF111384">
    <property type="entry name" value="OmpH-like"/>
    <property type="match status" value="1"/>
</dbReference>
<dbReference type="RefSeq" id="WP_075798266.1">
    <property type="nucleotide sequence ID" value="NZ_CP015583.1"/>
</dbReference>
<dbReference type="SMART" id="SM00935">
    <property type="entry name" value="OmpH"/>
    <property type="match status" value="1"/>
</dbReference>
<feature type="region of interest" description="Disordered" evidence="4">
    <location>
        <begin position="237"/>
        <end position="257"/>
    </location>
</feature>
<organism evidence="6 8">
    <name type="scientific">Roseomonas gilardii</name>
    <dbReference type="NCBI Taxonomy" id="257708"/>
    <lineage>
        <taxon>Bacteria</taxon>
        <taxon>Pseudomonadati</taxon>
        <taxon>Pseudomonadota</taxon>
        <taxon>Alphaproteobacteria</taxon>
        <taxon>Acetobacterales</taxon>
        <taxon>Roseomonadaceae</taxon>
        <taxon>Roseomonas</taxon>
    </lineage>
</organism>
<proteinExistence type="inferred from homology"/>
<dbReference type="Proteomes" id="UP001258945">
    <property type="component" value="Unassembled WGS sequence"/>
</dbReference>
<evidence type="ECO:0000256" key="4">
    <source>
        <dbReference type="SAM" id="MobiDB-lite"/>
    </source>
</evidence>
<keyword evidence="2 5" id="KW-0732">Signal</keyword>
<keyword evidence="9" id="KW-1185">Reference proteome</keyword>
<accession>A0A1L7AF51</accession>
<dbReference type="InterPro" id="IPR024930">
    <property type="entry name" value="Skp_dom_sf"/>
</dbReference>
<feature type="compositionally biased region" description="Low complexity" evidence="4">
    <location>
        <begin position="32"/>
        <end position="68"/>
    </location>
</feature>
<feature type="compositionally biased region" description="Low complexity" evidence="4">
    <location>
        <begin position="240"/>
        <end position="257"/>
    </location>
</feature>
<keyword evidence="3" id="KW-0175">Coiled coil</keyword>
<evidence type="ECO:0000256" key="2">
    <source>
        <dbReference type="ARBA" id="ARBA00022729"/>
    </source>
</evidence>
<reference evidence="7" key="3">
    <citation type="submission" date="2023-09" db="EMBL/GenBank/DDBJ databases">
        <authorList>
            <person name="Schober I."/>
            <person name="Bunk B."/>
        </authorList>
    </citation>
    <scope>NUCLEOTIDE SEQUENCE</scope>
    <source>
        <strain evidence="7">DSM 103800</strain>
    </source>
</reference>
<dbReference type="eggNOG" id="COG2825">
    <property type="taxonomic scope" value="Bacteria"/>
</dbReference>
<feature type="region of interest" description="Disordered" evidence="4">
    <location>
        <begin position="32"/>
        <end position="78"/>
    </location>
</feature>
<reference evidence="7 9" key="2">
    <citation type="journal article" date="2019" name="Microb. Pathog.">
        <title>Comparison of VITEK 2, MALDI-TOF MS, 16S rRNA gene sequencing, and whole-genome sequencing for identification of Roseomonas mucosa.</title>
        <authorList>
            <person name="Rudolph W.W."/>
            <person name="Gunzer F."/>
            <person name="Trauth M."/>
            <person name="Bunk B."/>
            <person name="Bigge R."/>
            <person name="Schrottner P."/>
        </authorList>
    </citation>
    <scope>NUCLEOTIDE SEQUENCE [LARGE SCALE GENOMIC DNA]</scope>
    <source>
        <strain evidence="7 9">DSM 103800</strain>
    </source>
</reference>
<dbReference type="Gene3D" id="3.30.910.20">
    <property type="entry name" value="Skp domain"/>
    <property type="match status" value="1"/>
</dbReference>
<dbReference type="EMBL" id="JAVVDO010000006">
    <property type="protein sequence ID" value="MDT8330559.1"/>
    <property type="molecule type" value="Genomic_DNA"/>
</dbReference>
<evidence type="ECO:0000313" key="8">
    <source>
        <dbReference type="Proteomes" id="UP000185494"/>
    </source>
</evidence>
<evidence type="ECO:0000313" key="7">
    <source>
        <dbReference type="EMBL" id="MDT8330559.1"/>
    </source>
</evidence>
<evidence type="ECO:0000313" key="9">
    <source>
        <dbReference type="Proteomes" id="UP001258945"/>
    </source>
</evidence>
<dbReference type="Pfam" id="PF03938">
    <property type="entry name" value="OmpH"/>
    <property type="match status" value="1"/>
</dbReference>
<reference evidence="6 8" key="1">
    <citation type="submission" date="2016-05" db="EMBL/GenBank/DDBJ databases">
        <title>Complete Genome and Methylome Analysis of Psychrotrophic Bacterial Isolates from Antarctic Lake Untersee.</title>
        <authorList>
            <person name="Fomenkov A."/>
            <person name="Akimov V.N."/>
            <person name="Vasilyeva L.V."/>
            <person name="Andersen D."/>
            <person name="Vincze T."/>
            <person name="Roberts R.J."/>
        </authorList>
    </citation>
    <scope>NUCLEOTIDE SEQUENCE [LARGE SCALE GENOMIC DNA]</scope>
    <source>
        <strain evidence="6 8">U14-5</strain>
    </source>
</reference>
<protein>
    <submittedName>
        <fullName evidence="7">OmpH family outer membrane protein</fullName>
    </submittedName>
</protein>
<dbReference type="KEGG" id="rgi:RGI145_10275"/>
<gene>
    <name evidence="6" type="ORF">RGI145_10275</name>
    <name evidence="7" type="ORF">RQ831_05800</name>
</gene>
<comment type="similarity">
    <text evidence="1">Belongs to the Skp family.</text>
</comment>
<dbReference type="GO" id="GO:0051082">
    <property type="term" value="F:unfolded protein binding"/>
    <property type="evidence" value="ECO:0007669"/>
    <property type="project" value="InterPro"/>
</dbReference>
<dbReference type="STRING" id="257708.RGI145_10275"/>
<dbReference type="GO" id="GO:0050821">
    <property type="term" value="P:protein stabilization"/>
    <property type="evidence" value="ECO:0007669"/>
    <property type="project" value="TreeGrafter"/>
</dbReference>
<dbReference type="EMBL" id="CP015583">
    <property type="protein sequence ID" value="APT57424.1"/>
    <property type="molecule type" value="Genomic_DNA"/>
</dbReference>
<feature type="coiled-coil region" evidence="3">
    <location>
        <begin position="99"/>
        <end position="130"/>
    </location>
</feature>
<dbReference type="PANTHER" id="PTHR35089">
    <property type="entry name" value="CHAPERONE PROTEIN SKP"/>
    <property type="match status" value="1"/>
</dbReference>
<feature type="signal peptide" evidence="5">
    <location>
        <begin position="1"/>
        <end position="26"/>
    </location>
</feature>
<dbReference type="PANTHER" id="PTHR35089:SF1">
    <property type="entry name" value="CHAPERONE PROTEIN SKP"/>
    <property type="match status" value="1"/>
</dbReference>
<dbReference type="GO" id="GO:0005829">
    <property type="term" value="C:cytosol"/>
    <property type="evidence" value="ECO:0007669"/>
    <property type="project" value="TreeGrafter"/>
</dbReference>
<evidence type="ECO:0000256" key="5">
    <source>
        <dbReference type="SAM" id="SignalP"/>
    </source>
</evidence>
<evidence type="ECO:0000313" key="6">
    <source>
        <dbReference type="EMBL" id="APT57424.1"/>
    </source>
</evidence>
<feature type="chain" id="PRO_5012589148" evidence="5">
    <location>
        <begin position="27"/>
        <end position="257"/>
    </location>
</feature>